<dbReference type="RefSeq" id="XP_004997470.1">
    <property type="nucleotide sequence ID" value="XM_004997413.1"/>
</dbReference>
<name>F2U0I1_SALR5</name>
<accession>F2U0I1</accession>
<dbReference type="STRING" id="946362.F2U0I1"/>
<gene>
    <name evidence="2" type="ORF">PTSG_01494</name>
</gene>
<sequence>MTMTSASVLCGAGYALLATTLLLLATNQAGPAQAVSCDKVYRCNDTEANGCVAITNCTQTIFSTGMQVTVDCDRGLPLDERDEGGLDFFAMRWKQALQEDCHIGRLCRYNGDTAATIHVVNGTTFRTTVLSSGEVDKLVECTASANFRFNRCSVTSGIFADYSLDAYTDCVAVAGHHTELALIDYGICLSDCPDITPATTSDDVLSTLRCWKNCAFLTANVDCDVEVTTSTTPVP</sequence>
<keyword evidence="3" id="KW-1185">Reference proteome</keyword>
<dbReference type="EMBL" id="GL832958">
    <property type="protein sequence ID" value="EGD80909.1"/>
    <property type="molecule type" value="Genomic_DNA"/>
</dbReference>
<dbReference type="Proteomes" id="UP000007799">
    <property type="component" value="Unassembled WGS sequence"/>
</dbReference>
<organism evidence="3">
    <name type="scientific">Salpingoeca rosetta (strain ATCC 50818 / BSB-021)</name>
    <dbReference type="NCBI Taxonomy" id="946362"/>
    <lineage>
        <taxon>Eukaryota</taxon>
        <taxon>Choanoflagellata</taxon>
        <taxon>Craspedida</taxon>
        <taxon>Salpingoecidae</taxon>
        <taxon>Salpingoeca</taxon>
    </lineage>
</organism>
<dbReference type="eggNOG" id="ENOG502SWA2">
    <property type="taxonomic scope" value="Eukaryota"/>
</dbReference>
<feature type="signal peptide" evidence="1">
    <location>
        <begin position="1"/>
        <end position="34"/>
    </location>
</feature>
<dbReference type="GeneID" id="16078067"/>
<evidence type="ECO:0000256" key="1">
    <source>
        <dbReference type="SAM" id="SignalP"/>
    </source>
</evidence>
<reference evidence="2" key="1">
    <citation type="submission" date="2009-08" db="EMBL/GenBank/DDBJ databases">
        <title>Annotation of Salpingoeca rosetta.</title>
        <authorList>
            <consortium name="The Broad Institute Genome Sequencing Platform"/>
            <person name="Russ C."/>
            <person name="Cuomo C."/>
            <person name="Burger G."/>
            <person name="Gray M.W."/>
            <person name="Holland P.W.H."/>
            <person name="King N."/>
            <person name="Lang F.B.F."/>
            <person name="Roger A.J."/>
            <person name="Ruiz-Trillo I."/>
            <person name="Young S.K."/>
            <person name="Zeng Q."/>
            <person name="Gargeya S."/>
            <person name="Alvarado L."/>
            <person name="Berlin A."/>
            <person name="Chapman S.B."/>
            <person name="Chen Z."/>
            <person name="Freedman E."/>
            <person name="Gellesch M."/>
            <person name="Goldberg J."/>
            <person name="Griggs A."/>
            <person name="Gujja S."/>
            <person name="Heilman E."/>
            <person name="Heiman D."/>
            <person name="Howarth C."/>
            <person name="Mehta T."/>
            <person name="Neiman D."/>
            <person name="Pearson M."/>
            <person name="Roberts A."/>
            <person name="Saif S."/>
            <person name="Shea T."/>
            <person name="Shenoy N."/>
            <person name="Sisk P."/>
            <person name="Stolte C."/>
            <person name="Sykes S."/>
            <person name="White J."/>
            <person name="Yandava C."/>
            <person name="Haas B."/>
            <person name="Nusbaum C."/>
            <person name="Birren B."/>
        </authorList>
    </citation>
    <scope>NUCLEOTIDE SEQUENCE [LARGE SCALE GENOMIC DNA]</scope>
    <source>
        <strain evidence="2">ATCC 50818</strain>
    </source>
</reference>
<dbReference type="AlphaFoldDB" id="F2U0I1"/>
<keyword evidence="1" id="KW-0732">Signal</keyword>
<protein>
    <submittedName>
        <fullName evidence="2">Uncharacterized protein</fullName>
    </submittedName>
</protein>
<feature type="chain" id="PRO_5003288281" evidence="1">
    <location>
        <begin position="35"/>
        <end position="235"/>
    </location>
</feature>
<evidence type="ECO:0000313" key="2">
    <source>
        <dbReference type="EMBL" id="EGD80909.1"/>
    </source>
</evidence>
<dbReference type="KEGG" id="sre:PTSG_01494"/>
<dbReference type="InParanoid" id="F2U0I1"/>
<proteinExistence type="predicted"/>
<evidence type="ECO:0000313" key="3">
    <source>
        <dbReference type="Proteomes" id="UP000007799"/>
    </source>
</evidence>